<dbReference type="EMBL" id="SAUW01000050">
    <property type="protein sequence ID" value="RWR04548.1"/>
    <property type="molecule type" value="Genomic_DNA"/>
</dbReference>
<accession>A0A443IJK2</accession>
<evidence type="ECO:0000256" key="2">
    <source>
        <dbReference type="ARBA" id="ARBA00022679"/>
    </source>
</evidence>
<keyword evidence="6" id="KW-1185">Reference proteome</keyword>
<evidence type="ECO:0000256" key="4">
    <source>
        <dbReference type="ARBA" id="ARBA00022833"/>
    </source>
</evidence>
<comment type="cofactor">
    <cofactor evidence="1">
        <name>Zn(2+)</name>
        <dbReference type="ChEBI" id="CHEBI:29105"/>
    </cofactor>
</comment>
<dbReference type="Proteomes" id="UP000285710">
    <property type="component" value="Unassembled WGS sequence"/>
</dbReference>
<dbReference type="InterPro" id="IPR013785">
    <property type="entry name" value="Aldolase_TIM"/>
</dbReference>
<dbReference type="PANTHER" id="PTHR37418">
    <property type="entry name" value="3-KETO-5-AMINOHEXANOATE CLEAVAGE ENZYME-RELATED"/>
    <property type="match status" value="1"/>
</dbReference>
<sequence length="298" mass="31421">MTRPFAIAVAPNGARRGKADHPRLPLTLPELVEAAAAAEAAGAAMLHLHVRDDQGAHVLDAGRYRAALSALRAELGDRMILQITTEAVGRYSAAEQIALVEAVRPDSVSLALREIFPEGGDTAAPAALFRRMEDRDTLYQIILYDTADLVRMEALQDRGLLPEGPLAILPVMGRYSGTGAGAAEFAAYLAAGITRHAFMLCAFGPGEAGFMARGAAHGGHARVGFENNLWLPDGSLAPDNAAIVAATARQTAGRPLARAGDLRRLWRVPPGVIAADGSCGTETTTVRITKNVQQGEMT</sequence>
<dbReference type="PANTHER" id="PTHR37418:SF2">
    <property type="entry name" value="3-KETO-5-AMINOHEXANOATE CLEAVAGE ENZYME"/>
    <property type="match status" value="1"/>
</dbReference>
<comment type="caution">
    <text evidence="5">The sequence shown here is derived from an EMBL/GenBank/DDBJ whole genome shotgun (WGS) entry which is preliminary data.</text>
</comment>
<keyword evidence="3" id="KW-0479">Metal-binding</keyword>
<dbReference type="AlphaFoldDB" id="A0A443IJK2"/>
<evidence type="ECO:0000313" key="5">
    <source>
        <dbReference type="EMBL" id="RWR04548.1"/>
    </source>
</evidence>
<keyword evidence="4" id="KW-0862">Zinc</keyword>
<evidence type="ECO:0000313" key="6">
    <source>
        <dbReference type="Proteomes" id="UP000285710"/>
    </source>
</evidence>
<dbReference type="Pfam" id="PF05853">
    <property type="entry name" value="BKACE"/>
    <property type="match status" value="1"/>
</dbReference>
<protein>
    <submittedName>
        <fullName evidence="5">3-keto-5-aminohexanoate cleavage protein</fullName>
    </submittedName>
</protein>
<proteinExistence type="predicted"/>
<gene>
    <name evidence="5" type="ORF">D2T33_20955</name>
</gene>
<dbReference type="InterPro" id="IPR008567">
    <property type="entry name" value="BKACE"/>
</dbReference>
<keyword evidence="2" id="KW-0808">Transferase</keyword>
<dbReference type="GO" id="GO:0046872">
    <property type="term" value="F:metal ion binding"/>
    <property type="evidence" value="ECO:0007669"/>
    <property type="project" value="UniProtKB-KW"/>
</dbReference>
<evidence type="ECO:0000256" key="1">
    <source>
        <dbReference type="ARBA" id="ARBA00001947"/>
    </source>
</evidence>
<dbReference type="GO" id="GO:0043720">
    <property type="term" value="F:3-keto-5-aminohexanoate cleavage activity"/>
    <property type="evidence" value="ECO:0007669"/>
    <property type="project" value="InterPro"/>
</dbReference>
<organism evidence="5 6">
    <name type="scientific">Paenirhodobacter populi</name>
    <dbReference type="NCBI Taxonomy" id="2306993"/>
    <lineage>
        <taxon>Bacteria</taxon>
        <taxon>Pseudomonadati</taxon>
        <taxon>Pseudomonadota</taxon>
        <taxon>Alphaproteobacteria</taxon>
        <taxon>Rhodobacterales</taxon>
        <taxon>Rhodobacter group</taxon>
        <taxon>Paenirhodobacter</taxon>
    </lineage>
</organism>
<reference evidence="5 6" key="1">
    <citation type="submission" date="2019-01" db="EMBL/GenBank/DDBJ databases">
        <title>Sinorhodobacter populi sp. nov. isolated from the symptomatic bark tissue of Populus euramericana canker.</title>
        <authorList>
            <person name="Xu G."/>
        </authorList>
    </citation>
    <scope>NUCLEOTIDE SEQUENCE [LARGE SCALE GENOMIC DNA]</scope>
    <source>
        <strain evidence="5 6">2D-5</strain>
    </source>
</reference>
<name>A0A443IJK2_9RHOB</name>
<dbReference type="Gene3D" id="3.20.20.70">
    <property type="entry name" value="Aldolase class I"/>
    <property type="match status" value="1"/>
</dbReference>
<reference evidence="5 6" key="2">
    <citation type="submission" date="2019-01" db="EMBL/GenBank/DDBJ databases">
        <authorList>
            <person name="Li Y."/>
        </authorList>
    </citation>
    <scope>NUCLEOTIDE SEQUENCE [LARGE SCALE GENOMIC DNA]</scope>
    <source>
        <strain evidence="5 6">2D-5</strain>
    </source>
</reference>
<dbReference type="RefSeq" id="WP_128271061.1">
    <property type="nucleotide sequence ID" value="NZ_SAUW01000050.1"/>
</dbReference>
<evidence type="ECO:0000256" key="3">
    <source>
        <dbReference type="ARBA" id="ARBA00022723"/>
    </source>
</evidence>